<protein>
    <submittedName>
        <fullName evidence="2">Uncharacterized protein</fullName>
    </submittedName>
</protein>
<dbReference type="EMBL" id="GBXM01102250">
    <property type="protein sequence ID" value="JAH06327.1"/>
    <property type="molecule type" value="Transcribed_RNA"/>
</dbReference>
<sequence>MLSDRCCSVVGSSMVPESYGAGQTTERQGS</sequence>
<feature type="compositionally biased region" description="Polar residues" evidence="1">
    <location>
        <begin position="21"/>
        <end position="30"/>
    </location>
</feature>
<reference evidence="2" key="2">
    <citation type="journal article" date="2015" name="Fish Shellfish Immunol.">
        <title>Early steps in the European eel (Anguilla anguilla)-Vibrio vulnificus interaction in the gills: Role of the RtxA13 toxin.</title>
        <authorList>
            <person name="Callol A."/>
            <person name="Pajuelo D."/>
            <person name="Ebbesson L."/>
            <person name="Teles M."/>
            <person name="MacKenzie S."/>
            <person name="Amaro C."/>
        </authorList>
    </citation>
    <scope>NUCLEOTIDE SEQUENCE</scope>
</reference>
<evidence type="ECO:0000313" key="2">
    <source>
        <dbReference type="EMBL" id="JAH06327.1"/>
    </source>
</evidence>
<name>A0A0E9PPY9_ANGAN</name>
<proteinExistence type="predicted"/>
<feature type="region of interest" description="Disordered" evidence="1">
    <location>
        <begin position="1"/>
        <end position="30"/>
    </location>
</feature>
<evidence type="ECO:0000256" key="1">
    <source>
        <dbReference type="SAM" id="MobiDB-lite"/>
    </source>
</evidence>
<reference evidence="2" key="1">
    <citation type="submission" date="2014-11" db="EMBL/GenBank/DDBJ databases">
        <authorList>
            <person name="Amaro Gonzalez C."/>
        </authorList>
    </citation>
    <scope>NUCLEOTIDE SEQUENCE</scope>
</reference>
<organism evidence="2">
    <name type="scientific">Anguilla anguilla</name>
    <name type="common">European freshwater eel</name>
    <name type="synonym">Muraena anguilla</name>
    <dbReference type="NCBI Taxonomy" id="7936"/>
    <lineage>
        <taxon>Eukaryota</taxon>
        <taxon>Metazoa</taxon>
        <taxon>Chordata</taxon>
        <taxon>Craniata</taxon>
        <taxon>Vertebrata</taxon>
        <taxon>Euteleostomi</taxon>
        <taxon>Actinopterygii</taxon>
        <taxon>Neopterygii</taxon>
        <taxon>Teleostei</taxon>
        <taxon>Anguilliformes</taxon>
        <taxon>Anguillidae</taxon>
        <taxon>Anguilla</taxon>
    </lineage>
</organism>
<accession>A0A0E9PPY9</accession>
<dbReference type="AlphaFoldDB" id="A0A0E9PPY9"/>